<dbReference type="SUPFAM" id="SSF51735">
    <property type="entry name" value="NAD(P)-binding Rossmann-fold domains"/>
    <property type="match status" value="1"/>
</dbReference>
<dbReference type="STRING" id="1149755.A0A2J6R3E8"/>
<dbReference type="InterPro" id="IPR052184">
    <property type="entry name" value="SDR_enzymes"/>
</dbReference>
<proteinExistence type="predicted"/>
<dbReference type="Pfam" id="PF13561">
    <property type="entry name" value="adh_short_C2"/>
    <property type="match status" value="1"/>
</dbReference>
<dbReference type="EMBL" id="KZ613957">
    <property type="protein sequence ID" value="PMD33023.1"/>
    <property type="molecule type" value="Genomic_DNA"/>
</dbReference>
<dbReference type="Gene3D" id="3.40.50.720">
    <property type="entry name" value="NAD(P)-binding Rossmann-like Domain"/>
    <property type="match status" value="1"/>
</dbReference>
<reference evidence="1 2" key="1">
    <citation type="submission" date="2016-04" db="EMBL/GenBank/DDBJ databases">
        <title>A degradative enzymes factory behind the ericoid mycorrhizal symbiosis.</title>
        <authorList>
            <consortium name="DOE Joint Genome Institute"/>
            <person name="Martino E."/>
            <person name="Morin E."/>
            <person name="Grelet G."/>
            <person name="Kuo A."/>
            <person name="Kohler A."/>
            <person name="Daghino S."/>
            <person name="Barry K."/>
            <person name="Choi C."/>
            <person name="Cichocki N."/>
            <person name="Clum A."/>
            <person name="Copeland A."/>
            <person name="Hainaut M."/>
            <person name="Haridas S."/>
            <person name="Labutti K."/>
            <person name="Lindquist E."/>
            <person name="Lipzen A."/>
            <person name="Khouja H.-R."/>
            <person name="Murat C."/>
            <person name="Ohm R."/>
            <person name="Olson A."/>
            <person name="Spatafora J."/>
            <person name="Veneault-Fourrey C."/>
            <person name="Henrissat B."/>
            <person name="Grigoriev I."/>
            <person name="Martin F."/>
            <person name="Perotto S."/>
        </authorList>
    </citation>
    <scope>NUCLEOTIDE SEQUENCE [LARGE SCALE GENOMIC DNA]</scope>
    <source>
        <strain evidence="1 2">F</strain>
    </source>
</reference>
<accession>A0A2J6R3E8</accession>
<dbReference type="PRINTS" id="PR00081">
    <property type="entry name" value="GDHRDH"/>
</dbReference>
<keyword evidence="2" id="KW-1185">Reference proteome</keyword>
<evidence type="ECO:0000313" key="2">
    <source>
        <dbReference type="Proteomes" id="UP000235786"/>
    </source>
</evidence>
<gene>
    <name evidence="1" type="ORF">L207DRAFT_470245</name>
</gene>
<dbReference type="Proteomes" id="UP000235786">
    <property type="component" value="Unassembled WGS sequence"/>
</dbReference>
<name>A0A2J6R3E8_HYAVF</name>
<dbReference type="InterPro" id="IPR036291">
    <property type="entry name" value="NAD(P)-bd_dom_sf"/>
</dbReference>
<dbReference type="OrthoDB" id="5296at2759"/>
<evidence type="ECO:0000313" key="1">
    <source>
        <dbReference type="EMBL" id="PMD33023.1"/>
    </source>
</evidence>
<dbReference type="AlphaFoldDB" id="A0A2J6R3E8"/>
<dbReference type="PANTHER" id="PTHR45458:SF1">
    <property type="entry name" value="SHORT CHAIN DEHYDROGENASE"/>
    <property type="match status" value="1"/>
</dbReference>
<dbReference type="PANTHER" id="PTHR45458">
    <property type="entry name" value="SHORT-CHAIN DEHYDROGENASE/REDUCTASE SDR"/>
    <property type="match status" value="1"/>
</dbReference>
<organism evidence="1 2">
    <name type="scientific">Hyaloscypha variabilis (strain UAMH 11265 / GT02V1 / F)</name>
    <name type="common">Meliniomyces variabilis</name>
    <dbReference type="NCBI Taxonomy" id="1149755"/>
    <lineage>
        <taxon>Eukaryota</taxon>
        <taxon>Fungi</taxon>
        <taxon>Dikarya</taxon>
        <taxon>Ascomycota</taxon>
        <taxon>Pezizomycotina</taxon>
        <taxon>Leotiomycetes</taxon>
        <taxon>Helotiales</taxon>
        <taxon>Hyaloscyphaceae</taxon>
        <taxon>Hyaloscypha</taxon>
        <taxon>Hyaloscypha variabilis</taxon>
    </lineage>
</organism>
<protein>
    <submittedName>
        <fullName evidence="1">NAD(P)-binding protein</fullName>
    </submittedName>
</protein>
<dbReference type="InterPro" id="IPR002347">
    <property type="entry name" value="SDR_fam"/>
</dbReference>
<sequence length="141" mass="15257">MNDLDEHFNTNVLSVHNTTRAFLPLLEKGSLKKVVNVSTTLGSIAMAGFFAQTPCPAYKISKSMLNMLTVQYSLEYGPKGFTIFAISPGWLRTDLGGEAAVEQGAKATAEKIMGAGKDQNGQFLNIFIEGIGHYDGSNPPW</sequence>
<dbReference type="GO" id="GO:0016616">
    <property type="term" value="F:oxidoreductase activity, acting on the CH-OH group of donors, NAD or NADP as acceptor"/>
    <property type="evidence" value="ECO:0007669"/>
    <property type="project" value="TreeGrafter"/>
</dbReference>